<evidence type="ECO:0000256" key="1">
    <source>
        <dbReference type="SAM" id="MobiDB-lite"/>
    </source>
</evidence>
<organism evidence="2 3">
    <name type="scientific">Desulforhabdus amnigena</name>
    <dbReference type="NCBI Taxonomy" id="40218"/>
    <lineage>
        <taxon>Bacteria</taxon>
        <taxon>Pseudomonadati</taxon>
        <taxon>Thermodesulfobacteriota</taxon>
        <taxon>Syntrophobacteria</taxon>
        <taxon>Syntrophobacterales</taxon>
        <taxon>Syntrophobacteraceae</taxon>
        <taxon>Desulforhabdus</taxon>
    </lineage>
</organism>
<reference evidence="2" key="1">
    <citation type="submission" date="2022-12" db="EMBL/GenBank/DDBJ databases">
        <title>Reference genome sequencing for broad-spectrum identification of bacterial and archaeal isolates by mass spectrometry.</title>
        <authorList>
            <person name="Sekiguchi Y."/>
            <person name="Tourlousse D.M."/>
        </authorList>
    </citation>
    <scope>NUCLEOTIDE SEQUENCE</scope>
    <source>
        <strain evidence="2">ASRB1</strain>
    </source>
</reference>
<sequence length="69" mass="7328">MKQNGCRTGEDTESAENKENSETGCFSLSGISAYLRICKRGNGYPVFTNGSAAQGETFENPLTEGKSTG</sequence>
<protein>
    <submittedName>
        <fullName evidence="2">Uncharacterized protein</fullName>
    </submittedName>
</protein>
<name>A0A9W6L988_9BACT</name>
<keyword evidence="3" id="KW-1185">Reference proteome</keyword>
<evidence type="ECO:0000313" key="3">
    <source>
        <dbReference type="Proteomes" id="UP001144372"/>
    </source>
</evidence>
<feature type="region of interest" description="Disordered" evidence="1">
    <location>
        <begin position="49"/>
        <end position="69"/>
    </location>
</feature>
<dbReference type="AlphaFoldDB" id="A0A9W6L988"/>
<comment type="caution">
    <text evidence="2">The sequence shown here is derived from an EMBL/GenBank/DDBJ whole genome shotgun (WGS) entry which is preliminary data.</text>
</comment>
<proteinExistence type="predicted"/>
<evidence type="ECO:0000313" key="2">
    <source>
        <dbReference type="EMBL" id="GLI36373.1"/>
    </source>
</evidence>
<feature type="region of interest" description="Disordered" evidence="1">
    <location>
        <begin position="1"/>
        <end position="22"/>
    </location>
</feature>
<accession>A0A9W6L988</accession>
<dbReference type="EMBL" id="BSDR01000001">
    <property type="protein sequence ID" value="GLI36373.1"/>
    <property type="molecule type" value="Genomic_DNA"/>
</dbReference>
<gene>
    <name evidence="2" type="ORF">DAMNIGENAA_38060</name>
</gene>
<dbReference type="Proteomes" id="UP001144372">
    <property type="component" value="Unassembled WGS sequence"/>
</dbReference>